<feature type="signal peptide" evidence="1">
    <location>
        <begin position="1"/>
        <end position="20"/>
    </location>
</feature>
<evidence type="ECO:0000313" key="3">
    <source>
        <dbReference type="Proteomes" id="UP000031668"/>
    </source>
</evidence>
<protein>
    <recommendedName>
        <fullName evidence="4">EGF-like domain-containing protein</fullName>
    </recommendedName>
</protein>
<dbReference type="AlphaFoldDB" id="A0A0C2MKQ9"/>
<proteinExistence type="predicted"/>
<dbReference type="Proteomes" id="UP000031668">
    <property type="component" value="Unassembled WGS sequence"/>
</dbReference>
<organism evidence="2 3">
    <name type="scientific">Thelohanellus kitauei</name>
    <name type="common">Myxosporean</name>
    <dbReference type="NCBI Taxonomy" id="669202"/>
    <lineage>
        <taxon>Eukaryota</taxon>
        <taxon>Metazoa</taxon>
        <taxon>Cnidaria</taxon>
        <taxon>Myxozoa</taxon>
        <taxon>Myxosporea</taxon>
        <taxon>Bivalvulida</taxon>
        <taxon>Platysporina</taxon>
        <taxon>Myxobolidae</taxon>
        <taxon>Thelohanellus</taxon>
    </lineage>
</organism>
<accession>A0A0C2MKQ9</accession>
<gene>
    <name evidence="2" type="ORF">RF11_05956</name>
</gene>
<comment type="caution">
    <text evidence="2">The sequence shown here is derived from an EMBL/GenBank/DDBJ whole genome shotgun (WGS) entry which is preliminary data.</text>
</comment>
<evidence type="ECO:0008006" key="4">
    <source>
        <dbReference type="Google" id="ProtNLM"/>
    </source>
</evidence>
<keyword evidence="3" id="KW-1185">Reference proteome</keyword>
<reference evidence="2 3" key="1">
    <citation type="journal article" date="2014" name="Genome Biol. Evol.">
        <title>The genome of the myxosporean Thelohanellus kitauei shows adaptations to nutrient acquisition within its fish host.</title>
        <authorList>
            <person name="Yang Y."/>
            <person name="Xiong J."/>
            <person name="Zhou Z."/>
            <person name="Huo F."/>
            <person name="Miao W."/>
            <person name="Ran C."/>
            <person name="Liu Y."/>
            <person name="Zhang J."/>
            <person name="Feng J."/>
            <person name="Wang M."/>
            <person name="Wang M."/>
            <person name="Wang L."/>
            <person name="Yao B."/>
        </authorList>
    </citation>
    <scope>NUCLEOTIDE SEQUENCE [LARGE SCALE GENOMIC DNA]</scope>
    <source>
        <strain evidence="2">Wuqing</strain>
    </source>
</reference>
<name>A0A0C2MKQ9_THEKT</name>
<evidence type="ECO:0000313" key="2">
    <source>
        <dbReference type="EMBL" id="KII64980.1"/>
    </source>
</evidence>
<dbReference type="EMBL" id="JWZT01004047">
    <property type="protein sequence ID" value="KII64980.1"/>
    <property type="molecule type" value="Genomic_DNA"/>
</dbReference>
<keyword evidence="1" id="KW-0732">Signal</keyword>
<feature type="chain" id="PRO_5002152359" description="EGF-like domain-containing protein" evidence="1">
    <location>
        <begin position="21"/>
        <end position="539"/>
    </location>
</feature>
<sequence>MYFGRIGIVFVISAFQVIFGSETDDVGQMGWYYLELSIKINLAFKWNSRLLSLERRHIKGIPTKVILLINGQNIGQLNLKIKGGYTNYMFRDPIEIKTISKYQQKTDFRAQIILCYNSLKVDFTEIIMLKSLDMGVETTKNISYEGVSGRISIRLDVSAEHMLKFVLNGYFRDGDNLSKIYLSLWGEEACETNHLKCENGWCREIKKYNFTYCYCKSYWGGARCEKKMCQESWETILRDSGIVLDGSKMLNALNNYTQINIEDSDLSIDGTFECQNRKVGHLEREMVSLRLETKHSGVQSVYLQLCINKKFFCHKTVKLYSGYAYIWIIIPIDEGNLSFVDERTEFQVRFIFRYQSLMTDFTETVVSDDLYGNIVVQQRIKREGFRGIIYIKANKRMLIQQLLKYRMQLYGYKEGEPLSKIYNDSQEEACTASNITCVHGWCMQNTVQNYSYCLCELYWNGDNCTIKMCEESWSQILVYSSLFVSGGRIWTNVETPIHPLKIPDHDLKAWRQERIRARYGSYSPCDESEVYDRLFGHES</sequence>
<evidence type="ECO:0000256" key="1">
    <source>
        <dbReference type="SAM" id="SignalP"/>
    </source>
</evidence>